<gene>
    <name evidence="2" type="ORF">CPB84DRAFT_1811257</name>
</gene>
<comment type="caution">
    <text evidence="2">The sequence shown here is derived from an EMBL/GenBank/DDBJ whole genome shotgun (WGS) entry which is preliminary data.</text>
</comment>
<dbReference type="Proteomes" id="UP000724874">
    <property type="component" value="Unassembled WGS sequence"/>
</dbReference>
<feature type="compositionally biased region" description="Polar residues" evidence="1">
    <location>
        <begin position="9"/>
        <end position="23"/>
    </location>
</feature>
<protein>
    <submittedName>
        <fullName evidence="2">Uncharacterized protein</fullName>
    </submittedName>
</protein>
<sequence>MKNGIESPYATSQTNYSSPLSSSILWPTTFPLTMIRRDNVYNTPRKCKVVPSTPAAPLRPNPPATELTPWPRLDIQTYYHRSTS</sequence>
<keyword evidence="3" id="KW-1185">Reference proteome</keyword>
<organism evidence="2 3">
    <name type="scientific">Gymnopilus junonius</name>
    <name type="common">Spectacular rustgill mushroom</name>
    <name type="synonym">Gymnopilus spectabilis subsp. junonius</name>
    <dbReference type="NCBI Taxonomy" id="109634"/>
    <lineage>
        <taxon>Eukaryota</taxon>
        <taxon>Fungi</taxon>
        <taxon>Dikarya</taxon>
        <taxon>Basidiomycota</taxon>
        <taxon>Agaricomycotina</taxon>
        <taxon>Agaricomycetes</taxon>
        <taxon>Agaricomycetidae</taxon>
        <taxon>Agaricales</taxon>
        <taxon>Agaricineae</taxon>
        <taxon>Hymenogastraceae</taxon>
        <taxon>Gymnopilus</taxon>
    </lineage>
</organism>
<dbReference type="EMBL" id="JADNYJ010001159">
    <property type="protein sequence ID" value="KAF8867436.1"/>
    <property type="molecule type" value="Genomic_DNA"/>
</dbReference>
<evidence type="ECO:0000313" key="3">
    <source>
        <dbReference type="Proteomes" id="UP000724874"/>
    </source>
</evidence>
<dbReference type="AlphaFoldDB" id="A0A9P5N6V4"/>
<evidence type="ECO:0000256" key="1">
    <source>
        <dbReference type="SAM" id="MobiDB-lite"/>
    </source>
</evidence>
<accession>A0A9P5N6V4</accession>
<name>A0A9P5N6V4_GYMJU</name>
<reference evidence="2" key="1">
    <citation type="submission" date="2020-11" db="EMBL/GenBank/DDBJ databases">
        <authorList>
            <consortium name="DOE Joint Genome Institute"/>
            <person name="Ahrendt S."/>
            <person name="Riley R."/>
            <person name="Andreopoulos W."/>
            <person name="LaButti K."/>
            <person name="Pangilinan J."/>
            <person name="Ruiz-duenas F.J."/>
            <person name="Barrasa J.M."/>
            <person name="Sanchez-Garcia M."/>
            <person name="Camarero S."/>
            <person name="Miyauchi S."/>
            <person name="Serrano A."/>
            <person name="Linde D."/>
            <person name="Babiker R."/>
            <person name="Drula E."/>
            <person name="Ayuso-Fernandez I."/>
            <person name="Pacheco R."/>
            <person name="Padilla G."/>
            <person name="Ferreira P."/>
            <person name="Barriuso J."/>
            <person name="Kellner H."/>
            <person name="Castanera R."/>
            <person name="Alfaro M."/>
            <person name="Ramirez L."/>
            <person name="Pisabarro A.G."/>
            <person name="Kuo A."/>
            <person name="Tritt A."/>
            <person name="Lipzen A."/>
            <person name="He G."/>
            <person name="Yan M."/>
            <person name="Ng V."/>
            <person name="Cullen D."/>
            <person name="Martin F."/>
            <person name="Rosso M.-N."/>
            <person name="Henrissat B."/>
            <person name="Hibbett D."/>
            <person name="Martinez A.T."/>
            <person name="Grigoriev I.V."/>
        </authorList>
    </citation>
    <scope>NUCLEOTIDE SEQUENCE</scope>
    <source>
        <strain evidence="2">AH 44721</strain>
    </source>
</reference>
<proteinExistence type="predicted"/>
<feature type="region of interest" description="Disordered" evidence="1">
    <location>
        <begin position="1"/>
        <end position="23"/>
    </location>
</feature>
<evidence type="ECO:0000313" key="2">
    <source>
        <dbReference type="EMBL" id="KAF8867436.1"/>
    </source>
</evidence>